<organism evidence="1 2">
    <name type="scientific">Faecalicatena contorta</name>
    <dbReference type="NCBI Taxonomy" id="39482"/>
    <lineage>
        <taxon>Bacteria</taxon>
        <taxon>Bacillati</taxon>
        <taxon>Bacillota</taxon>
        <taxon>Clostridia</taxon>
        <taxon>Lachnospirales</taxon>
        <taxon>Lachnospiraceae</taxon>
        <taxon>Faecalicatena</taxon>
    </lineage>
</organism>
<evidence type="ECO:0000313" key="1">
    <source>
        <dbReference type="EMBL" id="CUN63402.1"/>
    </source>
</evidence>
<dbReference type="STRING" id="39482.ERS852491_00106"/>
<accession>A0A173YH07</accession>
<dbReference type="Pfam" id="PF11230">
    <property type="entry name" value="YjjI-like"/>
    <property type="match status" value="1"/>
</dbReference>
<dbReference type="RefSeq" id="WP_050641792.1">
    <property type="nucleotide sequence ID" value="NZ_CABKUE010000009.1"/>
</dbReference>
<dbReference type="InterPro" id="IPR016905">
    <property type="entry name" value="Glycyl_radical_YjjI-like"/>
</dbReference>
<dbReference type="AlphaFoldDB" id="A0A173YH07"/>
<gene>
    <name evidence="1" type="ORF">ERS852491_00106</name>
</gene>
<dbReference type="EMBL" id="CYZU01000001">
    <property type="protein sequence ID" value="CUN63402.1"/>
    <property type="molecule type" value="Genomic_DNA"/>
</dbReference>
<proteinExistence type="predicted"/>
<dbReference type="Proteomes" id="UP000095544">
    <property type="component" value="Unassembled WGS sequence"/>
</dbReference>
<protein>
    <submittedName>
        <fullName evidence="1">Glycine radical enzyme, YjjI family</fullName>
    </submittedName>
</protein>
<name>A0A173YH07_9FIRM</name>
<dbReference type="OrthoDB" id="6189458at2"/>
<dbReference type="SUPFAM" id="SSF51998">
    <property type="entry name" value="PFL-like glycyl radical enzymes"/>
    <property type="match status" value="1"/>
</dbReference>
<dbReference type="NCBIfam" id="TIGR04040">
    <property type="entry name" value="glycyl_YjjI"/>
    <property type="match status" value="1"/>
</dbReference>
<sequence length="503" mass="57149">MLNITNLKKDVESVITNGALTHEQAMINLSAIPLNYVEFFETTKEFRELYEAGCLCTMTEGNVTYQPRYALPDYEKLMREGCKFLRLDPPKCLFDAIQTLEMFYRHIPSVTHYPVYLGSVDKLLEPFMDDEHAYDLIRSFLIFLDRSIPDSYCHMNLGPEATRAGEMIIEIETELKNAIPSITLLYDSDITPDDFAEKCVICALNCAKPSFANHKEYSKLYDVPYGIASCYNALPVSGGSYTLSRIVLSRLSERAKDSEHFVSELLPHAVKVLCEYIEQKIEFLVEKSHFFKSNFLVKEGFLKVENFTGMFGVVGMNECVNILMEKEGRSDKYGYSEYADQLAVNILEKMKECVNSFKSKYCDCTDHHFTMHAQVGIDSDYDISPGARIAIGSELPLHEHLKHCGRVHPYFTSGVGDIFPFDATAQRNPDAILDMIKGGFSQGMRYFSTYSSDSDVIRITGYLVKKSDVAKLDAGIAVPQANAMWGYYEVKNSKIYERKVRNL</sequence>
<reference evidence="1 2" key="1">
    <citation type="submission" date="2015-09" db="EMBL/GenBank/DDBJ databases">
        <authorList>
            <consortium name="Pathogen Informatics"/>
        </authorList>
    </citation>
    <scope>NUCLEOTIDE SEQUENCE [LARGE SCALE GENOMIC DNA]</scope>
    <source>
        <strain evidence="1 2">2789STDY5834876</strain>
    </source>
</reference>
<dbReference type="Gene3D" id="3.20.70.20">
    <property type="match status" value="1"/>
</dbReference>
<evidence type="ECO:0000313" key="2">
    <source>
        <dbReference type="Proteomes" id="UP000095544"/>
    </source>
</evidence>